<dbReference type="Proteomes" id="UP000032180">
    <property type="component" value="Chromosome 11"/>
</dbReference>
<dbReference type="EnsemblPlants" id="LPERR11G09480.1">
    <property type="protein sequence ID" value="LPERR11G09480.1"/>
    <property type="gene ID" value="LPERR11G09480"/>
</dbReference>
<evidence type="ECO:0000313" key="1">
    <source>
        <dbReference type="EnsemblPlants" id="LPERR11G09480.1"/>
    </source>
</evidence>
<accession>A0A0D9XRL1</accession>
<reference evidence="1" key="3">
    <citation type="submission" date="2015-04" db="UniProtKB">
        <authorList>
            <consortium name="EnsemblPlants"/>
        </authorList>
    </citation>
    <scope>IDENTIFICATION</scope>
</reference>
<dbReference type="AlphaFoldDB" id="A0A0D9XRL1"/>
<dbReference type="Gramene" id="LPERR11G09480.1">
    <property type="protein sequence ID" value="LPERR11G09480.1"/>
    <property type="gene ID" value="LPERR11G09480"/>
</dbReference>
<name>A0A0D9XRL1_9ORYZ</name>
<reference evidence="2" key="2">
    <citation type="submission" date="2013-12" db="EMBL/GenBank/DDBJ databases">
        <authorList>
            <person name="Yu Y."/>
            <person name="Lee S."/>
            <person name="de Baynast K."/>
            <person name="Wissotski M."/>
            <person name="Liu L."/>
            <person name="Talag J."/>
            <person name="Goicoechea J."/>
            <person name="Angelova A."/>
            <person name="Jetty R."/>
            <person name="Kudrna D."/>
            <person name="Golser W."/>
            <person name="Rivera L."/>
            <person name="Zhang J."/>
            <person name="Wing R."/>
        </authorList>
    </citation>
    <scope>NUCLEOTIDE SEQUENCE</scope>
</reference>
<sequence>MRIRRRRPSIIVAIVAWTTPTPSSRRVLDAECRVFAVCVLDF</sequence>
<proteinExistence type="predicted"/>
<reference evidence="1 2" key="1">
    <citation type="submission" date="2012-08" db="EMBL/GenBank/DDBJ databases">
        <title>Oryza genome evolution.</title>
        <authorList>
            <person name="Wing R.A."/>
        </authorList>
    </citation>
    <scope>NUCLEOTIDE SEQUENCE</scope>
</reference>
<protein>
    <submittedName>
        <fullName evidence="1">Uncharacterized protein</fullName>
    </submittedName>
</protein>
<dbReference type="HOGENOM" id="CLU_3261263_0_0_1"/>
<evidence type="ECO:0000313" key="2">
    <source>
        <dbReference type="Proteomes" id="UP000032180"/>
    </source>
</evidence>
<keyword evidence="2" id="KW-1185">Reference proteome</keyword>
<organism evidence="1 2">
    <name type="scientific">Leersia perrieri</name>
    <dbReference type="NCBI Taxonomy" id="77586"/>
    <lineage>
        <taxon>Eukaryota</taxon>
        <taxon>Viridiplantae</taxon>
        <taxon>Streptophyta</taxon>
        <taxon>Embryophyta</taxon>
        <taxon>Tracheophyta</taxon>
        <taxon>Spermatophyta</taxon>
        <taxon>Magnoliopsida</taxon>
        <taxon>Liliopsida</taxon>
        <taxon>Poales</taxon>
        <taxon>Poaceae</taxon>
        <taxon>BOP clade</taxon>
        <taxon>Oryzoideae</taxon>
        <taxon>Oryzeae</taxon>
        <taxon>Oryzinae</taxon>
        <taxon>Leersia</taxon>
    </lineage>
</organism>